<organism evidence="1 2">
    <name type="scientific">Natrinema ejinorense</name>
    <dbReference type="NCBI Taxonomy" id="373386"/>
    <lineage>
        <taxon>Archaea</taxon>
        <taxon>Methanobacteriati</taxon>
        <taxon>Methanobacteriota</taxon>
        <taxon>Stenosarchaea group</taxon>
        <taxon>Halobacteria</taxon>
        <taxon>Halobacteriales</taxon>
        <taxon>Natrialbaceae</taxon>
        <taxon>Natrinema</taxon>
    </lineage>
</organism>
<proteinExistence type="predicted"/>
<dbReference type="InterPro" id="IPR055927">
    <property type="entry name" value="DUF7504"/>
</dbReference>
<protein>
    <submittedName>
        <fullName evidence="1">Uncharacterized protein</fullName>
    </submittedName>
</protein>
<dbReference type="Pfam" id="PF24336">
    <property type="entry name" value="DUF7504"/>
    <property type="match status" value="1"/>
</dbReference>
<dbReference type="PANTHER" id="PTHR39967">
    <property type="match status" value="1"/>
</dbReference>
<evidence type="ECO:0000313" key="2">
    <source>
        <dbReference type="Proteomes" id="UP000219689"/>
    </source>
</evidence>
<dbReference type="Proteomes" id="UP000219689">
    <property type="component" value="Unassembled WGS sequence"/>
</dbReference>
<sequence>MGCGVERDRRRALVSMTGGPHRVSWFVEDGGLKTRSVVTYDTQARSTAAAGVTAPPSIEPVSTETKTLAELGIAISNAIESYETDADGLEPTEIRVRMDSLLPPLEEYGRQRVFKFLHSINGRMRDVDGMAHYYLQVERARSTIHNWVQKADLQPTTGSQPDHVALDEIMIQLDDRHYWLYAAVDPETNEFLHFKHYPTRTTALPEMFPHELSEKHDIEDAVFLVDSVPWLNATLHHLGLRFRYETHGNRSTVERLFQEIQRRTSRFGNCFRNADPATGETWLQSYAYCWNQLI</sequence>
<accession>A0A2A5QZ60</accession>
<dbReference type="NCBIfam" id="NF033587">
    <property type="entry name" value="transpos_IS6"/>
    <property type="match status" value="1"/>
</dbReference>
<keyword evidence="2" id="KW-1185">Reference proteome</keyword>
<comment type="caution">
    <text evidence="1">The sequence shown here is derived from an EMBL/GenBank/DDBJ whole genome shotgun (WGS) entry which is preliminary data.</text>
</comment>
<dbReference type="PANTHER" id="PTHR39967:SF1">
    <property type="entry name" value="ISH14-TYPE TRANSPOSASE HSIRS44"/>
    <property type="match status" value="1"/>
</dbReference>
<dbReference type="OrthoDB" id="359563at2157"/>
<name>A0A2A5QZ60_9EURY</name>
<dbReference type="AlphaFoldDB" id="A0A2A5QZ60"/>
<gene>
    <name evidence="1" type="ORF">CP557_17165</name>
</gene>
<dbReference type="InterPro" id="IPR047930">
    <property type="entry name" value="Transpos_IS6"/>
</dbReference>
<reference evidence="1 2" key="1">
    <citation type="submission" date="2017-09" db="EMBL/GenBank/DDBJ databases">
        <title>Genome sequences of Natrinema ejinorence JCM 13890T.</title>
        <authorList>
            <person name="Roh S.W."/>
            <person name="Kim Y.B."/>
            <person name="Kim J.Y."/>
        </authorList>
    </citation>
    <scope>NUCLEOTIDE SEQUENCE [LARGE SCALE GENOMIC DNA]</scope>
    <source>
        <strain evidence="1 2">JCM 13890</strain>
    </source>
</reference>
<dbReference type="EMBL" id="NXNI01000001">
    <property type="protein sequence ID" value="PCR92102.1"/>
    <property type="molecule type" value="Genomic_DNA"/>
</dbReference>
<evidence type="ECO:0000313" key="1">
    <source>
        <dbReference type="EMBL" id="PCR92102.1"/>
    </source>
</evidence>